<dbReference type="InterPro" id="IPR000719">
    <property type="entry name" value="Prot_kinase_dom"/>
</dbReference>
<dbReference type="Gene3D" id="3.30.200.20">
    <property type="entry name" value="Phosphorylase Kinase, domain 1"/>
    <property type="match status" value="1"/>
</dbReference>
<dbReference type="CDD" id="cd00143">
    <property type="entry name" value="PP2Cc"/>
    <property type="match status" value="1"/>
</dbReference>
<feature type="transmembrane region" description="Helical" evidence="5">
    <location>
        <begin position="550"/>
        <end position="573"/>
    </location>
</feature>
<keyword evidence="5" id="KW-1133">Transmembrane helix</keyword>
<sequence length="574" mass="64700">MHLDGEISITSAQVSETGLKARNEDCLGFFMPVGNLLTTKGACALIADGVSTAEAGAEAAEYSVREFLSDYFDTPDIWTVKKSGQKVLTAINRRLYARSHEYLSTSRGHVCTLSVLILKSRTAHLFHIGDSRIYRLRAGELECLTEDHLTRLSESNSCLSRALGMDTHLEIDYRTVTLEPGDLFLLSTDGIHDFISTDALQRLIDRQDLDQACHELVAAALDGGSGDNLSCQLVRVEHLSDESLDDLTDKLTALPFPPDLSPGLKLDGYEITAELYASSRSQLYEVRDLQNGRLYVMKTPSVNYCDDPAYIERFVMEEWVGSRIDSPQVVRVVTPNRPKTFLYYLMEKIEGVTLEQWIAEHPDPRPSDAIDIVRQIAAGLKAFHSRETLHQDLKPGNILMTPEGRVKIVDFGSVHVAGIDEIFVPLERDRILGTVHYSDPLLRLGHCTGIKGDIYSLASICYEIFTQHLPYGDALERCQRPRDLRRLTYIPSSRYNPILPVWFDRTLEKALSTDLDERYDSLDAFLQDLTHPNPELLTPRDTPPEHRGMLVFWQLMSLIWFVSALLLVALFWLG</sequence>
<keyword evidence="4" id="KW-0067">ATP-binding</keyword>
<dbReference type="Pfam" id="PF13672">
    <property type="entry name" value="PP2C_2"/>
    <property type="match status" value="1"/>
</dbReference>
<evidence type="ECO:0000256" key="5">
    <source>
        <dbReference type="SAM" id="Phobius"/>
    </source>
</evidence>
<dbReference type="InterPro" id="IPR036457">
    <property type="entry name" value="PPM-type-like_dom_sf"/>
</dbReference>
<dbReference type="SMART" id="SM00220">
    <property type="entry name" value="S_TKc"/>
    <property type="match status" value="1"/>
</dbReference>
<evidence type="ECO:0000259" key="7">
    <source>
        <dbReference type="PROSITE" id="PS51746"/>
    </source>
</evidence>
<keyword evidence="5" id="KW-0812">Transmembrane</keyword>
<evidence type="ECO:0000259" key="6">
    <source>
        <dbReference type="PROSITE" id="PS50011"/>
    </source>
</evidence>
<evidence type="ECO:0000313" key="9">
    <source>
        <dbReference type="Proteomes" id="UP001596422"/>
    </source>
</evidence>
<dbReference type="SUPFAM" id="SSF56112">
    <property type="entry name" value="Protein kinase-like (PK-like)"/>
    <property type="match status" value="1"/>
</dbReference>
<dbReference type="CDD" id="cd14014">
    <property type="entry name" value="STKc_PknB_like"/>
    <property type="match status" value="1"/>
</dbReference>
<dbReference type="RefSeq" id="WP_379910489.1">
    <property type="nucleotide sequence ID" value="NZ_JBHSWE010000001.1"/>
</dbReference>
<keyword evidence="5" id="KW-0472">Membrane</keyword>
<dbReference type="SMART" id="SM00331">
    <property type="entry name" value="PP2C_SIG"/>
    <property type="match status" value="1"/>
</dbReference>
<dbReference type="Proteomes" id="UP001596422">
    <property type="component" value="Unassembled WGS sequence"/>
</dbReference>
<name>A0ABW2A3R0_9GAMM</name>
<dbReference type="PROSITE" id="PS50011">
    <property type="entry name" value="PROTEIN_KINASE_DOM"/>
    <property type="match status" value="1"/>
</dbReference>
<dbReference type="InterPro" id="IPR001932">
    <property type="entry name" value="PPM-type_phosphatase-like_dom"/>
</dbReference>
<evidence type="ECO:0000313" key="8">
    <source>
        <dbReference type="EMBL" id="MFC6672021.1"/>
    </source>
</evidence>
<dbReference type="SUPFAM" id="SSF81606">
    <property type="entry name" value="PP2C-like"/>
    <property type="match status" value="1"/>
</dbReference>
<evidence type="ECO:0000256" key="4">
    <source>
        <dbReference type="ARBA" id="ARBA00022840"/>
    </source>
</evidence>
<evidence type="ECO:0000256" key="1">
    <source>
        <dbReference type="ARBA" id="ARBA00022679"/>
    </source>
</evidence>
<comment type="caution">
    <text evidence="8">The sequence shown here is derived from an EMBL/GenBank/DDBJ whole genome shotgun (WGS) entry which is preliminary data.</text>
</comment>
<keyword evidence="1" id="KW-0808">Transferase</keyword>
<reference evidence="9" key="1">
    <citation type="journal article" date="2019" name="Int. J. Syst. Evol. Microbiol.">
        <title>The Global Catalogue of Microorganisms (GCM) 10K type strain sequencing project: providing services to taxonomists for standard genome sequencing and annotation.</title>
        <authorList>
            <consortium name="The Broad Institute Genomics Platform"/>
            <consortium name="The Broad Institute Genome Sequencing Center for Infectious Disease"/>
            <person name="Wu L."/>
            <person name="Ma J."/>
        </authorList>
    </citation>
    <scope>NUCLEOTIDE SEQUENCE [LARGE SCALE GENOMIC DNA]</scope>
    <source>
        <strain evidence="9">NBRC 111756</strain>
    </source>
</reference>
<keyword evidence="9" id="KW-1185">Reference proteome</keyword>
<dbReference type="PANTHER" id="PTHR43289:SF6">
    <property type="entry name" value="SERINE_THREONINE-PROTEIN KINASE NEKL-3"/>
    <property type="match status" value="1"/>
</dbReference>
<dbReference type="Pfam" id="PF00069">
    <property type="entry name" value="Pkinase"/>
    <property type="match status" value="1"/>
</dbReference>
<feature type="domain" description="PPM-type phosphatase" evidence="7">
    <location>
        <begin position="6"/>
        <end position="236"/>
    </location>
</feature>
<accession>A0ABW2A3R0</accession>
<gene>
    <name evidence="8" type="ORF">ACFQDL_19600</name>
</gene>
<keyword evidence="2" id="KW-0547">Nucleotide-binding</keyword>
<dbReference type="EMBL" id="JBHSWE010000001">
    <property type="protein sequence ID" value="MFC6672021.1"/>
    <property type="molecule type" value="Genomic_DNA"/>
</dbReference>
<dbReference type="SMART" id="SM00332">
    <property type="entry name" value="PP2Cc"/>
    <property type="match status" value="1"/>
</dbReference>
<dbReference type="PROSITE" id="PS51746">
    <property type="entry name" value="PPM_2"/>
    <property type="match status" value="1"/>
</dbReference>
<feature type="domain" description="Protein kinase" evidence="6">
    <location>
        <begin position="269"/>
        <end position="534"/>
    </location>
</feature>
<organism evidence="8 9">
    <name type="scientific">Marinobacterium aestuariivivens</name>
    <dbReference type="NCBI Taxonomy" id="1698799"/>
    <lineage>
        <taxon>Bacteria</taxon>
        <taxon>Pseudomonadati</taxon>
        <taxon>Pseudomonadota</taxon>
        <taxon>Gammaproteobacteria</taxon>
        <taxon>Oceanospirillales</taxon>
        <taxon>Oceanospirillaceae</taxon>
        <taxon>Marinobacterium</taxon>
    </lineage>
</organism>
<evidence type="ECO:0000256" key="2">
    <source>
        <dbReference type="ARBA" id="ARBA00022741"/>
    </source>
</evidence>
<protein>
    <submittedName>
        <fullName evidence="8">Protein phosphatase 2C domain-containing protein</fullName>
    </submittedName>
</protein>
<proteinExistence type="predicted"/>
<dbReference type="Gene3D" id="1.10.510.10">
    <property type="entry name" value="Transferase(Phosphotransferase) domain 1"/>
    <property type="match status" value="1"/>
</dbReference>
<dbReference type="Gene3D" id="3.60.40.10">
    <property type="entry name" value="PPM-type phosphatase domain"/>
    <property type="match status" value="1"/>
</dbReference>
<dbReference type="PANTHER" id="PTHR43289">
    <property type="entry name" value="MITOGEN-ACTIVATED PROTEIN KINASE KINASE KINASE 20-RELATED"/>
    <property type="match status" value="1"/>
</dbReference>
<keyword evidence="3" id="KW-0418">Kinase</keyword>
<evidence type="ECO:0000256" key="3">
    <source>
        <dbReference type="ARBA" id="ARBA00022777"/>
    </source>
</evidence>
<dbReference type="InterPro" id="IPR011009">
    <property type="entry name" value="Kinase-like_dom_sf"/>
</dbReference>